<dbReference type="GO" id="GO:0043758">
    <property type="term" value="F:acetate-CoA ligase (ADP-forming) activity"/>
    <property type="evidence" value="ECO:0007669"/>
    <property type="project" value="InterPro"/>
</dbReference>
<keyword evidence="3 5" id="KW-0067">ATP-binding</keyword>
<keyword evidence="1" id="KW-0436">Ligase</keyword>
<dbReference type="InterPro" id="IPR036291">
    <property type="entry name" value="NAD(P)-bd_dom_sf"/>
</dbReference>
<evidence type="ECO:0000256" key="2">
    <source>
        <dbReference type="ARBA" id="ARBA00022741"/>
    </source>
</evidence>
<dbReference type="Pfam" id="PF13549">
    <property type="entry name" value="ATP-grasp_5"/>
    <property type="match status" value="1"/>
</dbReference>
<reference evidence="8" key="1">
    <citation type="submission" date="2017-08" db="EMBL/GenBank/DDBJ databases">
        <authorList>
            <person name="Grouzdev D.S."/>
            <person name="Gaisin V.A."/>
            <person name="Rysina M.S."/>
            <person name="Gorlenko V.M."/>
        </authorList>
    </citation>
    <scope>NUCLEOTIDE SEQUENCE [LARGE SCALE GENOMIC DNA]</scope>
    <source>
        <strain evidence="8">Kir15-3F</strain>
    </source>
</reference>
<evidence type="ECO:0000313" key="7">
    <source>
        <dbReference type="EMBL" id="PDW03140.1"/>
    </source>
</evidence>
<dbReference type="SUPFAM" id="SSF56059">
    <property type="entry name" value="Glutathione synthetase ATP-binding domain-like"/>
    <property type="match status" value="1"/>
</dbReference>
<dbReference type="AlphaFoldDB" id="A0A2A6RJV2"/>
<dbReference type="OrthoDB" id="9807426at2"/>
<dbReference type="PANTHER" id="PTHR43334">
    <property type="entry name" value="ACETATE--COA LIGASE [ADP-FORMING]"/>
    <property type="match status" value="1"/>
</dbReference>
<dbReference type="InterPro" id="IPR043938">
    <property type="entry name" value="Ligase_CoA_dom"/>
</dbReference>
<dbReference type="NCBIfam" id="TIGR02717">
    <property type="entry name" value="AcCoA-syn-alpha"/>
    <property type="match status" value="1"/>
</dbReference>
<feature type="domain" description="ATP-grasp" evidence="6">
    <location>
        <begin position="488"/>
        <end position="541"/>
    </location>
</feature>
<dbReference type="RefSeq" id="WP_097644058.1">
    <property type="nucleotide sequence ID" value="NZ_NQWI01000040.1"/>
</dbReference>
<comment type="caution">
    <text evidence="7">The sequence shown here is derived from an EMBL/GenBank/DDBJ whole genome shotgun (WGS) entry which is preliminary data.</text>
</comment>
<dbReference type="Gene3D" id="3.30.470.20">
    <property type="entry name" value="ATP-grasp fold, B domain"/>
    <property type="match status" value="1"/>
</dbReference>
<dbReference type="InterPro" id="IPR003781">
    <property type="entry name" value="CoA-bd"/>
</dbReference>
<dbReference type="GO" id="GO:0046872">
    <property type="term" value="F:metal ion binding"/>
    <property type="evidence" value="ECO:0007669"/>
    <property type="project" value="InterPro"/>
</dbReference>
<protein>
    <submittedName>
        <fullName evidence="7">Acyl-CoA synthetase</fullName>
    </submittedName>
</protein>
<evidence type="ECO:0000256" key="3">
    <source>
        <dbReference type="ARBA" id="ARBA00022840"/>
    </source>
</evidence>
<dbReference type="Pfam" id="PF13607">
    <property type="entry name" value="Succ_CoA_lig"/>
    <property type="match status" value="1"/>
</dbReference>
<dbReference type="Gene3D" id="3.40.50.720">
    <property type="entry name" value="NAD(P)-binding Rossmann-like Domain"/>
    <property type="match status" value="1"/>
</dbReference>
<dbReference type="GO" id="GO:0005524">
    <property type="term" value="F:ATP binding"/>
    <property type="evidence" value="ECO:0007669"/>
    <property type="project" value="UniProtKB-UniRule"/>
</dbReference>
<dbReference type="SUPFAM" id="SSF51735">
    <property type="entry name" value="NAD(P)-binding Rossmann-fold domains"/>
    <property type="match status" value="1"/>
</dbReference>
<dbReference type="InterPro" id="IPR016102">
    <property type="entry name" value="Succinyl-CoA_synth-like"/>
</dbReference>
<evidence type="ECO:0000313" key="8">
    <source>
        <dbReference type="Proteomes" id="UP000220527"/>
    </source>
</evidence>
<dbReference type="InterPro" id="IPR051538">
    <property type="entry name" value="Acyl-CoA_Synth/Transferase"/>
</dbReference>
<dbReference type="InterPro" id="IPR013815">
    <property type="entry name" value="ATP_grasp_subdomain_1"/>
</dbReference>
<keyword evidence="8" id="KW-1185">Reference proteome</keyword>
<dbReference type="Pfam" id="PF13380">
    <property type="entry name" value="CoA_binding_2"/>
    <property type="match status" value="1"/>
</dbReference>
<dbReference type="InterPro" id="IPR032875">
    <property type="entry name" value="Succ_CoA_lig_flav_dom"/>
</dbReference>
<dbReference type="FunFam" id="3.30.1490.20:FF:000020">
    <property type="entry name" value="Protein lysine acetyltransferase"/>
    <property type="match status" value="1"/>
</dbReference>
<dbReference type="EMBL" id="NQWI01000040">
    <property type="protein sequence ID" value="PDW03140.1"/>
    <property type="molecule type" value="Genomic_DNA"/>
</dbReference>
<evidence type="ECO:0000256" key="4">
    <source>
        <dbReference type="ARBA" id="ARBA00060888"/>
    </source>
</evidence>
<gene>
    <name evidence="7" type="ORF">CJ255_10520</name>
</gene>
<dbReference type="InterPro" id="IPR014089">
    <property type="entry name" value="AcCoA-synth-alpha"/>
</dbReference>
<sequence>MLAEIFAPQSVAVVGASPDPSRLGHAVLRNLIEHGYAGPIFPIHPKAREVLGRRAYGSVLAVPDAVELAVVAVPARQVLHVVDECGQKGVKGLVVISAGFKEVGGEGREVERQLLAKVRAYGMRMLGPNSLGVIDTHSRLNASFAAIMPDAGNIALMSQSGAICTAILDWSKSRGVGFSHFVSLGNKTDIDEVVLLRAWGNNPRSKVVLAYLEDINDGPAFIAAAREVTRTTPVVAIKSGTTAAGSLAASHHTGSLAGSEQAYEAAFAQSGIIRAHTVSELFDLAMLFAYQPLIKGNRVAILTNSGGMGIIAADAVERSGLAMASLSQATIERLQRALPPSGSAYNPIDLLGDARHDLYGLGVEAALADPNVDGLIVVLTPQAQTELVETAEIIATLAARSDKPVVASFMGGYSIGPALAALNRNAIPSYTFPERAVQSLASMYDYVERSRRPPPNYRHVPVNLKEVRHVLTQVRASGRVELSEGEVRLVLAAYGLRIPESRLARSPDEAAHLGMQLGFPIVMKIASHDILLKSAIGAVRVGVADDEAARDSFELIDYRARKYWPGARINGVYVQEMVRPGRDLQISMSRDPQFGPLIATALCGIYVEVLKDITFGLAPLSEQDVYDQIRALRAFPLLRGADGGPFADVAAIEDVILRVSQLASELPEIVELEINPLVVHRQGEGAVVLDARIILQ</sequence>
<evidence type="ECO:0000256" key="5">
    <source>
        <dbReference type="PROSITE-ProRule" id="PRU00409"/>
    </source>
</evidence>
<dbReference type="PROSITE" id="PS50975">
    <property type="entry name" value="ATP_GRASP"/>
    <property type="match status" value="1"/>
</dbReference>
<evidence type="ECO:0000259" key="6">
    <source>
        <dbReference type="PROSITE" id="PS50975"/>
    </source>
</evidence>
<accession>A0A2A6RJV2</accession>
<dbReference type="Gene3D" id="3.40.50.261">
    <property type="entry name" value="Succinyl-CoA synthetase domains"/>
    <property type="match status" value="2"/>
</dbReference>
<dbReference type="Proteomes" id="UP000220527">
    <property type="component" value="Unassembled WGS sequence"/>
</dbReference>
<proteinExistence type="inferred from homology"/>
<dbReference type="Pfam" id="PF19045">
    <property type="entry name" value="Ligase_CoA_2"/>
    <property type="match status" value="1"/>
</dbReference>
<organism evidence="7 8">
    <name type="scientific">Candidatus Viridilinea mediisalina</name>
    <dbReference type="NCBI Taxonomy" id="2024553"/>
    <lineage>
        <taxon>Bacteria</taxon>
        <taxon>Bacillati</taxon>
        <taxon>Chloroflexota</taxon>
        <taxon>Chloroflexia</taxon>
        <taxon>Chloroflexales</taxon>
        <taxon>Chloroflexineae</taxon>
        <taxon>Oscillochloridaceae</taxon>
        <taxon>Candidatus Viridilinea</taxon>
    </lineage>
</organism>
<dbReference type="PANTHER" id="PTHR43334:SF1">
    <property type="entry name" value="3-HYDROXYPROPIONATE--COA LIGASE [ADP-FORMING]"/>
    <property type="match status" value="1"/>
</dbReference>
<keyword evidence="2 5" id="KW-0547">Nucleotide-binding</keyword>
<dbReference type="Gene3D" id="3.30.1490.20">
    <property type="entry name" value="ATP-grasp fold, A domain"/>
    <property type="match status" value="1"/>
</dbReference>
<dbReference type="InterPro" id="IPR011761">
    <property type="entry name" value="ATP-grasp"/>
</dbReference>
<comment type="similarity">
    <text evidence="4">In the N-terminal section; belongs to the acetate CoA ligase alpha subunit family.</text>
</comment>
<dbReference type="SMART" id="SM00881">
    <property type="entry name" value="CoA_binding"/>
    <property type="match status" value="1"/>
</dbReference>
<name>A0A2A6RJV2_9CHLR</name>
<dbReference type="SUPFAM" id="SSF52210">
    <property type="entry name" value="Succinyl-CoA synthetase domains"/>
    <property type="match status" value="2"/>
</dbReference>
<evidence type="ECO:0000256" key="1">
    <source>
        <dbReference type="ARBA" id="ARBA00022598"/>
    </source>
</evidence>